<gene>
    <name evidence="2" type="ORF">KL86PLE_30133</name>
</gene>
<feature type="region of interest" description="Disordered" evidence="1">
    <location>
        <begin position="1"/>
        <end position="72"/>
    </location>
</feature>
<evidence type="ECO:0000313" key="2">
    <source>
        <dbReference type="EMBL" id="SCM75686.1"/>
    </source>
</evidence>
<proteinExistence type="predicted"/>
<protein>
    <submittedName>
        <fullName evidence="2">Uncharacterized protein</fullName>
    </submittedName>
</protein>
<name>A0A212LDN5_9HYPH</name>
<feature type="compositionally biased region" description="Basic residues" evidence="1">
    <location>
        <begin position="38"/>
        <end position="64"/>
    </location>
</feature>
<accession>A0A212LDN5</accession>
<dbReference type="EMBL" id="FMJD01000007">
    <property type="protein sequence ID" value="SCM75686.1"/>
    <property type="molecule type" value="Genomic_DNA"/>
</dbReference>
<organism evidence="2">
    <name type="scientific">uncultured Pleomorphomonas sp</name>
    <dbReference type="NCBI Taxonomy" id="442121"/>
    <lineage>
        <taxon>Bacteria</taxon>
        <taxon>Pseudomonadati</taxon>
        <taxon>Pseudomonadota</taxon>
        <taxon>Alphaproteobacteria</taxon>
        <taxon>Hyphomicrobiales</taxon>
        <taxon>Pleomorphomonadaceae</taxon>
        <taxon>Pleomorphomonas</taxon>
        <taxon>environmental samples</taxon>
    </lineage>
</organism>
<dbReference type="AlphaFoldDB" id="A0A212LDN5"/>
<reference evidence="2" key="1">
    <citation type="submission" date="2016-08" db="EMBL/GenBank/DDBJ databases">
        <authorList>
            <person name="Seilhamer J.J."/>
        </authorList>
    </citation>
    <scope>NUCLEOTIDE SEQUENCE</scope>
    <source>
        <strain evidence="2">86</strain>
    </source>
</reference>
<evidence type="ECO:0000256" key="1">
    <source>
        <dbReference type="SAM" id="MobiDB-lite"/>
    </source>
</evidence>
<sequence>MSHLPGRSGGGKYVAQEAGAGGHRARHASPGLLTHPVRIGRRPARRRHAHLPCRRSWRRKRGKSRNWVATSS</sequence>